<dbReference type="Proteomes" id="UP000030645">
    <property type="component" value="Unassembled WGS sequence"/>
</dbReference>
<proteinExistence type="inferred from homology"/>
<dbReference type="Pfam" id="PF03763">
    <property type="entry name" value="Remorin_C"/>
    <property type="match status" value="1"/>
</dbReference>
<feature type="compositionally biased region" description="Low complexity" evidence="3">
    <location>
        <begin position="178"/>
        <end position="195"/>
    </location>
</feature>
<evidence type="ECO:0000256" key="3">
    <source>
        <dbReference type="SAM" id="MobiDB-lite"/>
    </source>
</evidence>
<dbReference type="PANTHER" id="PTHR31471">
    <property type="entry name" value="OS02G0116800 PROTEIN"/>
    <property type="match status" value="1"/>
</dbReference>
<feature type="region of interest" description="Disordered" evidence="3">
    <location>
        <begin position="170"/>
        <end position="257"/>
    </location>
</feature>
<dbReference type="AlphaFoldDB" id="W9S9J6"/>
<dbReference type="InterPro" id="IPR005516">
    <property type="entry name" value="Remorin_C"/>
</dbReference>
<feature type="region of interest" description="Disordered" evidence="3">
    <location>
        <begin position="16"/>
        <end position="52"/>
    </location>
</feature>
<protein>
    <recommendedName>
        <fullName evidence="4">Remorin C-terminal domain-containing protein</fullName>
    </recommendedName>
</protein>
<dbReference type="eggNOG" id="ENOG502QTDR">
    <property type="taxonomic scope" value="Eukaryota"/>
</dbReference>
<keyword evidence="2" id="KW-0175">Coiled coil</keyword>
<feature type="compositionally biased region" description="Polar residues" evidence="3">
    <location>
        <begin position="248"/>
        <end position="257"/>
    </location>
</feature>
<evidence type="ECO:0000313" key="6">
    <source>
        <dbReference type="Proteomes" id="UP000030645"/>
    </source>
</evidence>
<feature type="compositionally biased region" description="Polar residues" evidence="3">
    <location>
        <begin position="196"/>
        <end position="205"/>
    </location>
</feature>
<sequence length="374" mass="41705">MRSLGQDQNIIFEFHKAGNNNNNSNRVNGANRVNSSSSSHHHRTALGKSTPSKWDDAQKWLVGFSSREKLVKGGQSKTSKPRNSNADDLRLIASVPQKEQEYYSSEEGDHEEEENGENNDNVETKNVDGQELVWRINKPAVLNNNNNGVSTGSSTTVVRSICVRDMGTDMTPIASQEPSRTATPLRATTPAARSPISSGSSTPVRCQQHRSAEGHQGCGNSSGNGNNNNGSTRRYNAEELSGDCKGQSLDQGGNNKLNPLETRAVAWDEAERAKYMARYKREEMKIQAWENHEKRKAEMEMRKMEVKAERIKARAEEKLANKLAATRRIAEEKRANAEAELNEKAVRTSERADYIRRTGHMPSSFSFKLPSLCW</sequence>
<evidence type="ECO:0000256" key="2">
    <source>
        <dbReference type="SAM" id="Coils"/>
    </source>
</evidence>
<accession>W9S9J6</accession>
<dbReference type="PANTHER" id="PTHR31471:SF52">
    <property type="entry name" value="F12A21.28"/>
    <property type="match status" value="1"/>
</dbReference>
<organism evidence="5 6">
    <name type="scientific">Morus notabilis</name>
    <dbReference type="NCBI Taxonomy" id="981085"/>
    <lineage>
        <taxon>Eukaryota</taxon>
        <taxon>Viridiplantae</taxon>
        <taxon>Streptophyta</taxon>
        <taxon>Embryophyta</taxon>
        <taxon>Tracheophyta</taxon>
        <taxon>Spermatophyta</taxon>
        <taxon>Magnoliopsida</taxon>
        <taxon>eudicotyledons</taxon>
        <taxon>Gunneridae</taxon>
        <taxon>Pentapetalae</taxon>
        <taxon>rosids</taxon>
        <taxon>fabids</taxon>
        <taxon>Rosales</taxon>
        <taxon>Moraceae</taxon>
        <taxon>Moreae</taxon>
        <taxon>Morus</taxon>
    </lineage>
</organism>
<dbReference type="EMBL" id="KE345184">
    <property type="protein sequence ID" value="EXB94977.1"/>
    <property type="molecule type" value="Genomic_DNA"/>
</dbReference>
<dbReference type="KEGG" id="mnt:21390163"/>
<name>W9S9J6_9ROSA</name>
<feature type="domain" description="Remorin C-terminal" evidence="4">
    <location>
        <begin position="261"/>
        <end position="363"/>
    </location>
</feature>
<gene>
    <name evidence="5" type="ORF">L484_006742</name>
</gene>
<reference evidence="6" key="1">
    <citation type="submission" date="2013-01" db="EMBL/GenBank/DDBJ databases">
        <title>Draft Genome Sequence of a Mulberry Tree, Morus notabilis C.K. Schneid.</title>
        <authorList>
            <person name="He N."/>
            <person name="Zhao S."/>
        </authorList>
    </citation>
    <scope>NUCLEOTIDE SEQUENCE</scope>
</reference>
<comment type="similarity">
    <text evidence="1">Belongs to the remorin family.</text>
</comment>
<evidence type="ECO:0000313" key="5">
    <source>
        <dbReference type="EMBL" id="EXB94977.1"/>
    </source>
</evidence>
<evidence type="ECO:0000259" key="4">
    <source>
        <dbReference type="Pfam" id="PF03763"/>
    </source>
</evidence>
<evidence type="ECO:0000256" key="1">
    <source>
        <dbReference type="ARBA" id="ARBA00005711"/>
    </source>
</evidence>
<dbReference type="OrthoDB" id="687404at2759"/>
<dbReference type="STRING" id="981085.W9S9J6"/>
<feature type="region of interest" description="Disordered" evidence="3">
    <location>
        <begin position="69"/>
        <end position="126"/>
    </location>
</feature>
<feature type="compositionally biased region" description="Acidic residues" evidence="3">
    <location>
        <begin position="104"/>
        <end position="117"/>
    </location>
</feature>
<keyword evidence="6" id="KW-1185">Reference proteome</keyword>
<feature type="compositionally biased region" description="Low complexity" evidence="3">
    <location>
        <begin position="17"/>
        <end position="38"/>
    </location>
</feature>
<feature type="compositionally biased region" description="Polar residues" evidence="3">
    <location>
        <begin position="75"/>
        <end position="84"/>
    </location>
</feature>
<feature type="coiled-coil region" evidence="2">
    <location>
        <begin position="289"/>
        <end position="347"/>
    </location>
</feature>